<protein>
    <recommendedName>
        <fullName evidence="3">Rossmann fold nucleotide-binding protein</fullName>
    </recommendedName>
</protein>
<gene>
    <name evidence="1" type="ORF">GCM10010170_022550</name>
</gene>
<evidence type="ECO:0008006" key="3">
    <source>
        <dbReference type="Google" id="ProtNLM"/>
    </source>
</evidence>
<dbReference type="InterPro" id="IPR041164">
    <property type="entry name" value="LDcluster4"/>
</dbReference>
<evidence type="ECO:0000313" key="2">
    <source>
        <dbReference type="Proteomes" id="UP001501444"/>
    </source>
</evidence>
<dbReference type="Pfam" id="PF18306">
    <property type="entry name" value="LDcluster4"/>
    <property type="match status" value="1"/>
</dbReference>
<proteinExistence type="predicted"/>
<keyword evidence="2" id="KW-1185">Reference proteome</keyword>
<dbReference type="PANTHER" id="PTHR43393">
    <property type="entry name" value="CYTOKININ RIBOSIDE 5'-MONOPHOSPHATE PHOSPHORIBOHYDROLASE"/>
    <property type="match status" value="1"/>
</dbReference>
<comment type="caution">
    <text evidence="1">The sequence shown here is derived from an EMBL/GenBank/DDBJ whole genome shotgun (WGS) entry which is preliminary data.</text>
</comment>
<dbReference type="InterPro" id="IPR052341">
    <property type="entry name" value="LOG_family_nucleotidases"/>
</dbReference>
<dbReference type="Gene3D" id="3.40.50.450">
    <property type="match status" value="1"/>
</dbReference>
<reference evidence="2" key="1">
    <citation type="journal article" date="2019" name="Int. J. Syst. Evol. Microbiol.">
        <title>The Global Catalogue of Microorganisms (GCM) 10K type strain sequencing project: providing services to taxonomists for standard genome sequencing and annotation.</title>
        <authorList>
            <consortium name="The Broad Institute Genomics Platform"/>
            <consortium name="The Broad Institute Genome Sequencing Center for Infectious Disease"/>
            <person name="Wu L."/>
            <person name="Ma J."/>
        </authorList>
    </citation>
    <scope>NUCLEOTIDE SEQUENCE [LARGE SCALE GENOMIC DNA]</scope>
    <source>
        <strain evidence="2">JCM 3272</strain>
    </source>
</reference>
<name>A0ABP5SVY8_9ACTN</name>
<dbReference type="PANTHER" id="PTHR43393:SF3">
    <property type="entry name" value="LYSINE DECARBOXYLASE-LIKE PROTEIN"/>
    <property type="match status" value="1"/>
</dbReference>
<dbReference type="RefSeq" id="WP_344612254.1">
    <property type="nucleotide sequence ID" value="NZ_BAAARV010000019.1"/>
</dbReference>
<dbReference type="EMBL" id="BAAARV010000019">
    <property type="protein sequence ID" value="GAA2339985.1"/>
    <property type="molecule type" value="Genomic_DNA"/>
</dbReference>
<sequence>MADDGTLAESLAAQVRQSLHGCAQHPGGPLAAFDRCCEALADGRLTPREFRDVGARLVAMSEARLAGGAGDRALAQRETRLIRFVSALFGLPGAPGRPVAPALPRTKVAVVGKGRNCPEPVYELALAAGELVGSRPDRCLLLTGGLAGVMRAAATGAKRAGGLVVSVLPAQALRPTAAHDQADLTLDTGMSVHVRNVVLASSAGALIALPGGHGTLQEIIVATDLGKPVWALGDHAVRLPGVEYLDSLTELAQRLDAFLDAPPGDAPPESAQS</sequence>
<organism evidence="1 2">
    <name type="scientific">Dactylosporangium salmoneum</name>
    <dbReference type="NCBI Taxonomy" id="53361"/>
    <lineage>
        <taxon>Bacteria</taxon>
        <taxon>Bacillati</taxon>
        <taxon>Actinomycetota</taxon>
        <taxon>Actinomycetes</taxon>
        <taxon>Micromonosporales</taxon>
        <taxon>Micromonosporaceae</taxon>
        <taxon>Dactylosporangium</taxon>
    </lineage>
</organism>
<dbReference type="SUPFAM" id="SSF102405">
    <property type="entry name" value="MCP/YpsA-like"/>
    <property type="match status" value="1"/>
</dbReference>
<evidence type="ECO:0000313" key="1">
    <source>
        <dbReference type="EMBL" id="GAA2339985.1"/>
    </source>
</evidence>
<dbReference type="Proteomes" id="UP001501444">
    <property type="component" value="Unassembled WGS sequence"/>
</dbReference>
<accession>A0ABP5SVY8</accession>